<dbReference type="InterPro" id="IPR036286">
    <property type="entry name" value="LexA/Signal_pep-like_sf"/>
</dbReference>
<keyword evidence="1" id="KW-1133">Transmembrane helix</keyword>
<keyword evidence="1" id="KW-0812">Transmembrane</keyword>
<organism evidence="2 3">
    <name type="scientific">Plebeiibacterium sediminum</name>
    <dbReference type="NCBI Taxonomy" id="2992112"/>
    <lineage>
        <taxon>Bacteria</taxon>
        <taxon>Pseudomonadati</taxon>
        <taxon>Bacteroidota</taxon>
        <taxon>Bacteroidia</taxon>
        <taxon>Marinilabiliales</taxon>
        <taxon>Marinilabiliaceae</taxon>
        <taxon>Plebeiibacterium</taxon>
    </lineage>
</organism>
<dbReference type="RefSeq" id="WP_301189487.1">
    <property type="nucleotide sequence ID" value="NZ_JAPDPJ010000007.1"/>
</dbReference>
<dbReference type="CDD" id="cd06462">
    <property type="entry name" value="Peptidase_S24_S26"/>
    <property type="match status" value="1"/>
</dbReference>
<dbReference type="Proteomes" id="UP001209229">
    <property type="component" value="Unassembled WGS sequence"/>
</dbReference>
<evidence type="ECO:0000313" key="2">
    <source>
        <dbReference type="EMBL" id="MCW3785916.1"/>
    </source>
</evidence>
<proteinExistence type="predicted"/>
<keyword evidence="1" id="KW-0472">Membrane</keyword>
<evidence type="ECO:0000313" key="3">
    <source>
        <dbReference type="Proteomes" id="UP001209229"/>
    </source>
</evidence>
<dbReference type="SUPFAM" id="SSF51306">
    <property type="entry name" value="LexA/Signal peptidase"/>
    <property type="match status" value="1"/>
</dbReference>
<keyword evidence="3" id="KW-1185">Reference proteome</keyword>
<sequence>MNSLGSKKDIISQVFIDLLQQGKDVDIPVYGLSMFPFYLPEDHVRVGKVNFDTLKPGDVVVFKSGNKLVAHRLLKIDRNRKFLICKGDGLIYKDKIIFNDDVVGVVCQHFRNSRVIKSYPLIRRVMVFITPFTGFLFFYTARIWNKMQS</sequence>
<protein>
    <submittedName>
        <fullName evidence="2">S24/S26 family peptidase</fullName>
    </submittedName>
</protein>
<dbReference type="AlphaFoldDB" id="A0AAE3M2S7"/>
<accession>A0AAE3M2S7</accession>
<gene>
    <name evidence="2" type="ORF">OM075_05525</name>
</gene>
<comment type="caution">
    <text evidence="2">The sequence shown here is derived from an EMBL/GenBank/DDBJ whole genome shotgun (WGS) entry which is preliminary data.</text>
</comment>
<dbReference type="EMBL" id="JAPDPJ010000007">
    <property type="protein sequence ID" value="MCW3785916.1"/>
    <property type="molecule type" value="Genomic_DNA"/>
</dbReference>
<feature type="transmembrane region" description="Helical" evidence="1">
    <location>
        <begin position="121"/>
        <end position="141"/>
    </location>
</feature>
<evidence type="ECO:0000256" key="1">
    <source>
        <dbReference type="SAM" id="Phobius"/>
    </source>
</evidence>
<name>A0AAE3M2S7_9BACT</name>
<reference evidence="2" key="1">
    <citation type="submission" date="2022-10" db="EMBL/GenBank/DDBJ databases">
        <authorList>
            <person name="Yu W.X."/>
        </authorList>
    </citation>
    <scope>NUCLEOTIDE SEQUENCE</scope>
    <source>
        <strain evidence="2">AAT</strain>
    </source>
</reference>